<dbReference type="Gene3D" id="3.40.366.10">
    <property type="entry name" value="Malonyl-Coenzyme A Acyl Carrier Protein, domain 2"/>
    <property type="match status" value="1"/>
</dbReference>
<dbReference type="Gene3D" id="3.40.50.720">
    <property type="entry name" value="NAD(P)-binding Rossmann-like Domain"/>
    <property type="match status" value="1"/>
</dbReference>
<dbReference type="InterPro" id="IPR014030">
    <property type="entry name" value="Ketoacyl_synth_N"/>
</dbReference>
<evidence type="ECO:0000313" key="8">
    <source>
        <dbReference type="EMBL" id="SCX28078.1"/>
    </source>
</evidence>
<dbReference type="Gene3D" id="3.30.70.250">
    <property type="entry name" value="Malonyl-CoA ACP transacylase, ACP-binding"/>
    <property type="match status" value="1"/>
</dbReference>
<dbReference type="SUPFAM" id="SSF47336">
    <property type="entry name" value="ACP-like"/>
    <property type="match status" value="1"/>
</dbReference>
<feature type="compositionally biased region" description="Polar residues" evidence="4">
    <location>
        <begin position="954"/>
        <end position="965"/>
    </location>
</feature>
<keyword evidence="3" id="KW-0808">Transferase</keyword>
<protein>
    <submittedName>
        <fullName evidence="8">Polyketide-type polyunsaturated fatty acid synthase PfaA</fullName>
    </submittedName>
</protein>
<evidence type="ECO:0000256" key="1">
    <source>
        <dbReference type="ARBA" id="ARBA00022450"/>
    </source>
</evidence>
<keyword evidence="1" id="KW-0596">Phosphopantetheine</keyword>
<feature type="domain" description="Ketoreductase" evidence="5">
    <location>
        <begin position="1391"/>
        <end position="1581"/>
    </location>
</feature>
<dbReference type="SMART" id="SM00825">
    <property type="entry name" value="PKS_KS"/>
    <property type="match status" value="1"/>
</dbReference>
<dbReference type="PROSITE" id="PS00606">
    <property type="entry name" value="KS3_1"/>
    <property type="match status" value="1"/>
</dbReference>
<dbReference type="CDD" id="cd00833">
    <property type="entry name" value="PKS"/>
    <property type="match status" value="1"/>
</dbReference>
<dbReference type="GO" id="GO:0006633">
    <property type="term" value="P:fatty acid biosynthetic process"/>
    <property type="evidence" value="ECO:0007669"/>
    <property type="project" value="InterPro"/>
</dbReference>
<name>A0A1G4WRJ4_9MYCO</name>
<dbReference type="GO" id="GO:0005835">
    <property type="term" value="C:fatty acid synthase complex"/>
    <property type="evidence" value="ECO:0007669"/>
    <property type="project" value="InterPro"/>
</dbReference>
<dbReference type="InterPro" id="IPR052568">
    <property type="entry name" value="PKS-FAS_Synthase"/>
</dbReference>
<evidence type="ECO:0000256" key="3">
    <source>
        <dbReference type="ARBA" id="ARBA00022679"/>
    </source>
</evidence>
<dbReference type="PANTHER" id="PTHR43074">
    <property type="entry name" value="OMEGA-3 POLYUNSATURATED FATTY ACID SYNTHASE PFAB-RELATED"/>
    <property type="match status" value="1"/>
</dbReference>
<dbReference type="Pfam" id="PF16197">
    <property type="entry name" value="KAsynt_C_assoc"/>
    <property type="match status" value="1"/>
</dbReference>
<dbReference type="InterPro" id="IPR057326">
    <property type="entry name" value="KR_dom"/>
</dbReference>
<dbReference type="Pfam" id="PF08659">
    <property type="entry name" value="KR"/>
    <property type="match status" value="1"/>
</dbReference>
<dbReference type="Gene3D" id="1.10.1200.10">
    <property type="entry name" value="ACP-like"/>
    <property type="match status" value="1"/>
</dbReference>
<gene>
    <name evidence="8" type="ORF">SAMN02799620_04516</name>
</gene>
<evidence type="ECO:0000259" key="7">
    <source>
        <dbReference type="SMART" id="SM00827"/>
    </source>
</evidence>
<organism evidence="8 9">
    <name type="scientific">Mycolicibacterium fluoranthenivorans</name>
    <dbReference type="NCBI Taxonomy" id="258505"/>
    <lineage>
        <taxon>Bacteria</taxon>
        <taxon>Bacillati</taxon>
        <taxon>Actinomycetota</taxon>
        <taxon>Actinomycetes</taxon>
        <taxon>Mycobacteriales</taxon>
        <taxon>Mycobacteriaceae</taxon>
        <taxon>Mycolicibacterium</taxon>
    </lineage>
</organism>
<dbReference type="Pfam" id="PF02801">
    <property type="entry name" value="Ketoacyl-synt_C"/>
    <property type="match status" value="1"/>
</dbReference>
<dbReference type="InterPro" id="IPR016039">
    <property type="entry name" value="Thiolase-like"/>
</dbReference>
<dbReference type="Pfam" id="PF00109">
    <property type="entry name" value="ketoacyl-synt"/>
    <property type="match status" value="1"/>
</dbReference>
<dbReference type="SUPFAM" id="SSF55048">
    <property type="entry name" value="Probable ACP-binding domain of malonyl-CoA ACP transacylase"/>
    <property type="match status" value="1"/>
</dbReference>
<feature type="domain" description="Ketosynthase family 3 (KS3)" evidence="6">
    <location>
        <begin position="9"/>
        <end position="463"/>
    </location>
</feature>
<dbReference type="InterPro" id="IPR016036">
    <property type="entry name" value="Malonyl_transacylase_ACP-bd"/>
</dbReference>
<dbReference type="InterPro" id="IPR001227">
    <property type="entry name" value="Ac_transferase_dom_sf"/>
</dbReference>
<evidence type="ECO:0000256" key="2">
    <source>
        <dbReference type="ARBA" id="ARBA00022553"/>
    </source>
</evidence>
<evidence type="ECO:0000259" key="6">
    <source>
        <dbReference type="SMART" id="SM00825"/>
    </source>
</evidence>
<reference evidence="9" key="1">
    <citation type="submission" date="2016-10" db="EMBL/GenBank/DDBJ databases">
        <authorList>
            <person name="Varghese N."/>
            <person name="Submissions S."/>
        </authorList>
    </citation>
    <scope>NUCLEOTIDE SEQUENCE [LARGE SCALE GENOMIC DNA]</scope>
    <source>
        <strain evidence="9">UNC267MFSha1.1M11</strain>
    </source>
</reference>
<dbReference type="InterPro" id="IPR032821">
    <property type="entry name" value="PKS_assoc"/>
</dbReference>
<dbReference type="Proteomes" id="UP000199707">
    <property type="component" value="Unassembled WGS sequence"/>
</dbReference>
<dbReference type="PRINTS" id="PR01483">
    <property type="entry name" value="FASYNTHASE"/>
</dbReference>
<feature type="compositionally biased region" description="Pro residues" evidence="4">
    <location>
        <begin position="938"/>
        <end position="953"/>
    </location>
</feature>
<keyword evidence="2" id="KW-0597">Phosphoprotein</keyword>
<feature type="region of interest" description="Disordered" evidence="4">
    <location>
        <begin position="934"/>
        <end position="971"/>
    </location>
</feature>
<proteinExistence type="predicted"/>
<dbReference type="EMBL" id="FMUB01000009">
    <property type="protein sequence ID" value="SCX28078.1"/>
    <property type="molecule type" value="Genomic_DNA"/>
</dbReference>
<dbReference type="InterPro" id="IPR016035">
    <property type="entry name" value="Acyl_Trfase/lysoPLipase"/>
</dbReference>
<dbReference type="SMART" id="SM00822">
    <property type="entry name" value="PKS_KR"/>
    <property type="match status" value="1"/>
</dbReference>
<dbReference type="InterPro" id="IPR009081">
    <property type="entry name" value="PP-bd_ACP"/>
</dbReference>
<dbReference type="GO" id="GO:0004312">
    <property type="term" value="F:fatty acid synthase activity"/>
    <property type="evidence" value="ECO:0007669"/>
    <property type="project" value="InterPro"/>
</dbReference>
<accession>A0A1G4WRJ4</accession>
<evidence type="ECO:0000259" key="5">
    <source>
        <dbReference type="SMART" id="SM00822"/>
    </source>
</evidence>
<dbReference type="GO" id="GO:0004315">
    <property type="term" value="F:3-oxoacyl-[acyl-carrier-protein] synthase activity"/>
    <property type="evidence" value="ECO:0007669"/>
    <property type="project" value="InterPro"/>
</dbReference>
<feature type="domain" description="Malonyl-CoA:ACP transacylase (MAT)" evidence="7">
    <location>
        <begin position="575"/>
        <end position="879"/>
    </location>
</feature>
<dbReference type="SUPFAM" id="SSF52151">
    <property type="entry name" value="FabD/lysophospholipase-like"/>
    <property type="match status" value="1"/>
</dbReference>
<dbReference type="CDD" id="cd08953">
    <property type="entry name" value="KR_2_SDR_x"/>
    <property type="match status" value="1"/>
</dbReference>
<dbReference type="InterPro" id="IPR014031">
    <property type="entry name" value="Ketoacyl_synth_C"/>
</dbReference>
<dbReference type="Gene3D" id="3.40.47.10">
    <property type="match status" value="1"/>
</dbReference>
<dbReference type="Pfam" id="PF00550">
    <property type="entry name" value="PP-binding"/>
    <property type="match status" value="1"/>
</dbReference>
<dbReference type="Pfam" id="PF00698">
    <property type="entry name" value="Acyl_transf_1"/>
    <property type="match status" value="1"/>
</dbReference>
<dbReference type="InterPro" id="IPR018201">
    <property type="entry name" value="Ketoacyl_synth_AS"/>
</dbReference>
<sequence length="1646" mass="172394">MEDARQLPIAVIGVSALMPGSVDVQGFWRDILMARDLITDVPATHWLVDDYYDPDPAAQGKTYAHRGAFLPDLKFDPAAFGLPPSALPATDTSQLLALIAADRLLSDIEAAGASVARDRVGVILGSSALPLLGEMSMASGRPHWLKGLRESGIAEPEAQQICDRIAANYVSWQENTFPGLLSNVVAGRVANRFDLGGTNCTVDAACASALAALSVAVGELTLGSADMMITGAVDTLNDHTTYQCFSKTHALSPTGDCRPFSDAADGTMLGEGVALFALKRLTDAERDDNPIYAVIRGVGSSSDGRGTAIYAPLPAGQAVALRRAYRAAGYSPNTVGLVEAHGTGTAAGDLAEVTALREVFGDDGAARQRCALGSVKSQIGHTKACAGGAGLLKAVLALHHKVLPPTIKVNRPNPALELETSPFYLNTSVRPWIHGATHPRRASVSSFGFGGTNFHVTLEEYAPAAHPAYETPHRLRCLPAELVLLSAESPAALQAKMSDLDLALPISEIGHRSRQDFDADDGARLALVAADASELAEKLTVARKLMAEPSQPVPIPASGVYYGRRTADPGAVAFLFPGQGAQYVGMGGDLAVHFPAAQKTWENAGVWEPVGFSAAEIVFPRPASSDAEREEQTARLTATEWAQPALAIHSLALLELLQGVQVRPDAVAGHSAGELTALHVGGAFDAHALVMLARRRGELMRDVTAESPGAMLAVSASAVTVAEVVDPITNVWLVNYNAPQQVVLSGSAEAISEAECALTASGTPTRRLRTGTAFHSPMVAAATGPLREFLNGLDIQGPHIPVYGNADAAPYPSGHDDVRDRIATQLGSPVRFADQIEQMYRAGVRTFIEVGAGATLTTLVGQILGDRDHLAVSTDRHGRNGVRSFFEALGALAVGGVRFDPAPLWAHYAPLQSSDTAPGSTAQGKMQVTINGSNYGRPYPPPGGATELPPPNPAVSNSTSVTPTDSARDRSVPVHWPQLFTELHRHTAEAQAVYQRTTAEAHTAYLRAAEASVTAMAQLLGADTPGCTVPGLPDQAAPAHPGAGSEFTDDVARARPPALDTMPGAIPSHQHEVQTASPGTADPGPAADLAAVLLSVVADKTGYPVEVLEPSMDMEADLGIDSIKRVEIVSAMREHVPALQQSASSDLSRLGSLRTLEDVVGQLRELETPAQAPMAPTKSGHQTTGDTLSRFTVRAVEAPATGYAMRGLGDGPIAITDDGMGVAPRLVRALADRGVAATAVTSGVPADHDGVVFLGGLRAPGSVREALDVQREAFRISKAMAPRFASRPGVFVTVQRTGGDFGLAGTDPTKAWLAGLAGLSRTLQHEWSQVSVKAIDCGFDGADAVAMAIADELTHGGPELDVGLCTGRRITLHTAPMELTSSPHDWLNTDPVIVASGGARGITAAALCALAEKYRCRLLLFGRTPLTGIATDDRADAEIHATINRLQRRGADVRYRAVDIRDAAAVADAVAQARRDWGPITGLVHGAGVLADKLVADKTTQQFDEVFSTKVDGLRALLNATTADPLQLICLFSSVVGHHGNRGQCDYAMANATLTSVAAAEAANRPDCLVRSLGWGPWAGGMVSAPVAELLQARGIPLIAPEAGSQAFVAELEGPRDQVEVMLTATDSAGRVPFLMADQHREAVST</sequence>
<dbReference type="SMART" id="SM00827">
    <property type="entry name" value="PKS_AT"/>
    <property type="match status" value="1"/>
</dbReference>
<dbReference type="InterPro" id="IPR003965">
    <property type="entry name" value="Fatty_acid_synthase"/>
</dbReference>
<evidence type="ECO:0000313" key="9">
    <source>
        <dbReference type="Proteomes" id="UP000199707"/>
    </source>
</evidence>
<evidence type="ECO:0000256" key="4">
    <source>
        <dbReference type="SAM" id="MobiDB-lite"/>
    </source>
</evidence>
<dbReference type="InterPro" id="IPR020841">
    <property type="entry name" value="PKS_Beta-ketoAc_synthase_dom"/>
</dbReference>
<dbReference type="SUPFAM" id="SSF53901">
    <property type="entry name" value="Thiolase-like"/>
    <property type="match status" value="1"/>
</dbReference>
<dbReference type="InterPro" id="IPR014043">
    <property type="entry name" value="Acyl_transferase_dom"/>
</dbReference>
<dbReference type="SUPFAM" id="SSF51735">
    <property type="entry name" value="NAD(P)-binding Rossmann-fold domains"/>
    <property type="match status" value="2"/>
</dbReference>
<dbReference type="InterPro" id="IPR036291">
    <property type="entry name" value="NAD(P)-bd_dom_sf"/>
</dbReference>
<dbReference type="InterPro" id="IPR036736">
    <property type="entry name" value="ACP-like_sf"/>
</dbReference>
<dbReference type="InterPro" id="IPR013968">
    <property type="entry name" value="PKS_KR"/>
</dbReference>
<dbReference type="PANTHER" id="PTHR43074:SF1">
    <property type="entry name" value="BETA-KETOACYL SYNTHASE FAMILY PROTEIN-RELATED"/>
    <property type="match status" value="1"/>
</dbReference>
<dbReference type="STRING" id="1502745.SAMN02799620_04516"/>